<keyword evidence="5 8" id="KW-0238">DNA-binding</keyword>
<dbReference type="InterPro" id="IPR036388">
    <property type="entry name" value="WH-like_DNA-bd_sf"/>
</dbReference>
<keyword evidence="10" id="KW-1185">Reference proteome</keyword>
<evidence type="ECO:0000256" key="3">
    <source>
        <dbReference type="ARBA" id="ARBA00022833"/>
    </source>
</evidence>
<dbReference type="InterPro" id="IPR002481">
    <property type="entry name" value="FUR"/>
</dbReference>
<evidence type="ECO:0000256" key="5">
    <source>
        <dbReference type="ARBA" id="ARBA00023125"/>
    </source>
</evidence>
<dbReference type="GO" id="GO:0000976">
    <property type="term" value="F:transcription cis-regulatory region binding"/>
    <property type="evidence" value="ECO:0007669"/>
    <property type="project" value="TreeGrafter"/>
</dbReference>
<evidence type="ECO:0000313" key="9">
    <source>
        <dbReference type="EMBL" id="OEO28760.1"/>
    </source>
</evidence>
<keyword evidence="8" id="KW-0408">Iron</keyword>
<keyword evidence="6 8" id="KW-0804">Transcription</keyword>
<dbReference type="RefSeq" id="WP_069911936.1">
    <property type="nucleotide sequence ID" value="NZ_LAJE02000357.1"/>
</dbReference>
<evidence type="ECO:0000256" key="6">
    <source>
        <dbReference type="ARBA" id="ARBA00023163"/>
    </source>
</evidence>
<dbReference type="Pfam" id="PF01475">
    <property type="entry name" value="FUR"/>
    <property type="match status" value="1"/>
</dbReference>
<comment type="similarity">
    <text evidence="1 8">Belongs to the Fur family.</text>
</comment>
<sequence>MAHSHEAHHHERPRDLTRNQELVLTTLNNAEAPLSAYDILDKLRDEGLRAPLQVYRALEKLIEHGLAHRLESLNAFVCCADANCHGRASGTAAFAICSSCGRVDEFADPEVTALLAAWAGETGFGLERTTIELRGRCAECRAAA</sequence>
<keyword evidence="2 8" id="KW-0678">Repressor</keyword>
<dbReference type="EMBL" id="LAJE02000357">
    <property type="protein sequence ID" value="OEO28760.1"/>
    <property type="molecule type" value="Genomic_DNA"/>
</dbReference>
<reference evidence="9 10" key="1">
    <citation type="journal article" date="2015" name="Genome Announc.">
        <title>Genome Assemblies of Three Soil-Associated Devosia species: D. insulae, D. limi, and D. soli.</title>
        <authorList>
            <person name="Hassan Y.I."/>
            <person name="Lepp D."/>
            <person name="Zhou T."/>
        </authorList>
    </citation>
    <scope>NUCLEOTIDE SEQUENCE [LARGE SCALE GENOMIC DNA]</scope>
    <source>
        <strain evidence="9 10">DS-56</strain>
    </source>
</reference>
<dbReference type="InterPro" id="IPR036390">
    <property type="entry name" value="WH_DNA-bd_sf"/>
</dbReference>
<dbReference type="GO" id="GO:0045892">
    <property type="term" value="P:negative regulation of DNA-templated transcription"/>
    <property type="evidence" value="ECO:0007669"/>
    <property type="project" value="TreeGrafter"/>
</dbReference>
<organism evidence="9 10">
    <name type="scientific">Devosia insulae DS-56</name>
    <dbReference type="NCBI Taxonomy" id="1116389"/>
    <lineage>
        <taxon>Bacteria</taxon>
        <taxon>Pseudomonadati</taxon>
        <taxon>Pseudomonadota</taxon>
        <taxon>Alphaproteobacteria</taxon>
        <taxon>Hyphomicrobiales</taxon>
        <taxon>Devosiaceae</taxon>
        <taxon>Devosia</taxon>
    </lineage>
</organism>
<dbReference type="PANTHER" id="PTHR33202:SF6">
    <property type="entry name" value="ZINC UPTAKE REGULATION PROTEIN"/>
    <property type="match status" value="1"/>
</dbReference>
<dbReference type="Proteomes" id="UP000095463">
    <property type="component" value="Unassembled WGS sequence"/>
</dbReference>
<dbReference type="Gene3D" id="1.10.10.10">
    <property type="entry name" value="Winged helix-like DNA-binding domain superfamily/Winged helix DNA-binding domain"/>
    <property type="match status" value="1"/>
</dbReference>
<gene>
    <name evidence="8" type="primary">fur</name>
    <name evidence="9" type="ORF">VW23_003135</name>
</gene>
<feature type="binding site" evidence="7">
    <location>
        <position position="100"/>
    </location>
    <ligand>
        <name>Zn(2+)</name>
        <dbReference type="ChEBI" id="CHEBI:29105"/>
    </ligand>
</feature>
<evidence type="ECO:0000313" key="10">
    <source>
        <dbReference type="Proteomes" id="UP000095463"/>
    </source>
</evidence>
<comment type="caution">
    <text evidence="9">The sequence shown here is derived from an EMBL/GenBank/DDBJ whole genome shotgun (WGS) entry which is preliminary data.</text>
</comment>
<dbReference type="AlphaFoldDB" id="A0A1E5XJJ5"/>
<protein>
    <recommendedName>
        <fullName evidence="8">Ferric uptake regulation protein</fullName>
    </recommendedName>
</protein>
<keyword evidence="8" id="KW-0963">Cytoplasm</keyword>
<name>A0A1E5XJJ5_9HYPH</name>
<dbReference type="GO" id="GO:0008270">
    <property type="term" value="F:zinc ion binding"/>
    <property type="evidence" value="ECO:0007669"/>
    <property type="project" value="TreeGrafter"/>
</dbReference>
<dbReference type="GO" id="GO:0003700">
    <property type="term" value="F:DNA-binding transcription factor activity"/>
    <property type="evidence" value="ECO:0007669"/>
    <property type="project" value="UniProtKB-UniRule"/>
</dbReference>
<keyword evidence="7 8" id="KW-0479">Metal-binding</keyword>
<evidence type="ECO:0000256" key="1">
    <source>
        <dbReference type="ARBA" id="ARBA00007957"/>
    </source>
</evidence>
<comment type="subunit">
    <text evidence="8">Homodimer.</text>
</comment>
<evidence type="ECO:0000256" key="2">
    <source>
        <dbReference type="ARBA" id="ARBA00022491"/>
    </source>
</evidence>
<dbReference type="SUPFAM" id="SSF46785">
    <property type="entry name" value="Winged helix' DNA-binding domain"/>
    <property type="match status" value="1"/>
</dbReference>
<comment type="cofactor">
    <cofactor evidence="7">
        <name>Zn(2+)</name>
        <dbReference type="ChEBI" id="CHEBI:29105"/>
    </cofactor>
    <text evidence="7">Binds 1 zinc ion per subunit.</text>
</comment>
<dbReference type="GO" id="GO:1900376">
    <property type="term" value="P:regulation of secondary metabolite biosynthetic process"/>
    <property type="evidence" value="ECO:0007669"/>
    <property type="project" value="TreeGrafter"/>
</dbReference>
<evidence type="ECO:0000256" key="8">
    <source>
        <dbReference type="RuleBase" id="RU364037"/>
    </source>
</evidence>
<dbReference type="CDD" id="cd07153">
    <property type="entry name" value="Fur_like"/>
    <property type="match status" value="1"/>
</dbReference>
<comment type="subcellular location">
    <subcellularLocation>
        <location evidence="8">Cytoplasm</location>
    </subcellularLocation>
</comment>
<dbReference type="OrthoDB" id="9801127at2"/>
<evidence type="ECO:0000256" key="7">
    <source>
        <dbReference type="PIRSR" id="PIRSR602481-1"/>
    </source>
</evidence>
<proteinExistence type="inferred from homology"/>
<feature type="binding site" evidence="7">
    <location>
        <position position="97"/>
    </location>
    <ligand>
        <name>Zn(2+)</name>
        <dbReference type="ChEBI" id="CHEBI:29105"/>
    </ligand>
</feature>
<feature type="binding site" evidence="7">
    <location>
        <position position="137"/>
    </location>
    <ligand>
        <name>Zn(2+)</name>
        <dbReference type="ChEBI" id="CHEBI:29105"/>
    </ligand>
</feature>
<dbReference type="GO" id="GO:0005829">
    <property type="term" value="C:cytosol"/>
    <property type="evidence" value="ECO:0007669"/>
    <property type="project" value="TreeGrafter"/>
</dbReference>
<keyword evidence="4 8" id="KW-0805">Transcription regulation</keyword>
<accession>A0A1E5XJJ5</accession>
<keyword evidence="3 7" id="KW-0862">Zinc</keyword>
<dbReference type="InterPro" id="IPR043135">
    <property type="entry name" value="Fur_C"/>
</dbReference>
<evidence type="ECO:0000256" key="4">
    <source>
        <dbReference type="ARBA" id="ARBA00023015"/>
    </source>
</evidence>
<dbReference type="Gene3D" id="3.30.1490.190">
    <property type="match status" value="1"/>
</dbReference>
<dbReference type="PANTHER" id="PTHR33202">
    <property type="entry name" value="ZINC UPTAKE REGULATION PROTEIN"/>
    <property type="match status" value="1"/>
</dbReference>
<feature type="binding site" evidence="7">
    <location>
        <position position="140"/>
    </location>
    <ligand>
        <name>Zn(2+)</name>
        <dbReference type="ChEBI" id="CHEBI:29105"/>
    </ligand>
</feature>